<dbReference type="Proteomes" id="UP000001477">
    <property type="component" value="Chromosome"/>
</dbReference>
<accession>C4ZAC0</accession>
<evidence type="ECO:0000313" key="1">
    <source>
        <dbReference type="EMBL" id="ACR73981.1"/>
    </source>
</evidence>
<reference evidence="1 2" key="1">
    <citation type="journal article" date="2009" name="Proc. Natl. Acad. Sci. U.S.A.">
        <title>Characterizing a model human gut microbiota composed of members of its two dominant bacterial phyla.</title>
        <authorList>
            <person name="Mahowald M.A."/>
            <person name="Rey F.E."/>
            <person name="Seedorf H."/>
            <person name="Turnbaugh P.J."/>
            <person name="Fulton R.S."/>
            <person name="Wollam A."/>
            <person name="Shah N."/>
            <person name="Wang C."/>
            <person name="Magrini V."/>
            <person name="Wilson R.K."/>
            <person name="Cantarel B.L."/>
            <person name="Coutinho P.M."/>
            <person name="Henrissat B."/>
            <person name="Crock L.W."/>
            <person name="Russell A."/>
            <person name="Verberkmoes N.C."/>
            <person name="Hettich R.L."/>
            <person name="Gordon J.I."/>
        </authorList>
    </citation>
    <scope>NUCLEOTIDE SEQUENCE [LARGE SCALE GENOMIC DNA]</scope>
    <source>
        <strain evidence="2">ATCC 33656 / DSM 3377 / JCM 17463 / KCTC 5835 / LMG 30912 / VPI 0990</strain>
    </source>
</reference>
<dbReference type="EMBL" id="CP001107">
    <property type="protein sequence ID" value="ACR73981.1"/>
    <property type="molecule type" value="Genomic_DNA"/>
</dbReference>
<protein>
    <submittedName>
        <fullName evidence="1">Uncharacterized protein</fullName>
    </submittedName>
</protein>
<dbReference type="STRING" id="515619.EUBREC_0176"/>
<dbReference type="KEGG" id="ere:EUBREC_0176"/>
<gene>
    <name evidence="1" type="ordered locus">EUBREC_0176</name>
</gene>
<evidence type="ECO:0000313" key="2">
    <source>
        <dbReference type="Proteomes" id="UP000001477"/>
    </source>
</evidence>
<dbReference type="AlphaFoldDB" id="C4ZAC0"/>
<dbReference type="HOGENOM" id="CLU_168792_0_0_9"/>
<sequence>MHLADVERHYMKPKTAKSMELYDILIRRGYPEPFCDEITKNLNTDWTTQRMIGYLSHYKKLPMEEIADEMLAILSDRNRIMQKHELEETNARWNEYLNR</sequence>
<dbReference type="PaxDb" id="515619-EUBREC_0176"/>
<organism evidence="1 2">
    <name type="scientific">Agathobacter rectalis (strain ATCC 33656 / DSM 3377 / JCM 17463 / KCTC 5835 / VPI 0990)</name>
    <name type="common">Eubacterium rectale</name>
    <dbReference type="NCBI Taxonomy" id="515619"/>
    <lineage>
        <taxon>Bacteria</taxon>
        <taxon>Bacillati</taxon>
        <taxon>Bacillota</taxon>
        <taxon>Clostridia</taxon>
        <taxon>Lachnospirales</taxon>
        <taxon>Lachnospiraceae</taxon>
        <taxon>Agathobacter</taxon>
    </lineage>
</organism>
<proteinExistence type="predicted"/>
<name>C4ZAC0_AGARV</name>